<evidence type="ECO:0000313" key="2">
    <source>
        <dbReference type="Proteomes" id="UP001501153"/>
    </source>
</evidence>
<gene>
    <name evidence="1" type="ORF">GCM10023185_31720</name>
</gene>
<evidence type="ECO:0000313" key="1">
    <source>
        <dbReference type="EMBL" id="GAA4363196.1"/>
    </source>
</evidence>
<dbReference type="Proteomes" id="UP001501153">
    <property type="component" value="Unassembled WGS sequence"/>
</dbReference>
<reference evidence="2" key="1">
    <citation type="journal article" date="2019" name="Int. J. Syst. Evol. Microbiol.">
        <title>The Global Catalogue of Microorganisms (GCM) 10K type strain sequencing project: providing services to taxonomists for standard genome sequencing and annotation.</title>
        <authorList>
            <consortium name="The Broad Institute Genomics Platform"/>
            <consortium name="The Broad Institute Genome Sequencing Center for Infectious Disease"/>
            <person name="Wu L."/>
            <person name="Ma J."/>
        </authorList>
    </citation>
    <scope>NUCLEOTIDE SEQUENCE [LARGE SCALE GENOMIC DNA]</scope>
    <source>
        <strain evidence="2">JCM 17923</strain>
    </source>
</reference>
<organism evidence="1 2">
    <name type="scientific">Hymenobacter saemangeumensis</name>
    <dbReference type="NCBI Taxonomy" id="1084522"/>
    <lineage>
        <taxon>Bacteria</taxon>
        <taxon>Pseudomonadati</taxon>
        <taxon>Bacteroidota</taxon>
        <taxon>Cytophagia</taxon>
        <taxon>Cytophagales</taxon>
        <taxon>Hymenobacteraceae</taxon>
        <taxon>Hymenobacter</taxon>
    </lineage>
</organism>
<protein>
    <recommendedName>
        <fullName evidence="3">PIN domain-containing protein</fullName>
    </recommendedName>
</protein>
<sequence>MSPAVKTRQQQLIIDADIMHAASGRENDLAIRCREVLEAVRQAGHELVRTPSMKAEWDKHASRFSLSWLQGMKSRGYLRDLDESATGIAGALDNLPLPPAERTIMLKDCHLLEAALATGLRVVSKDEAAYFHFYQASLTVSLLRKIMWASPMRLADECAEWIATGAKPQTKRKIGRRPHRSHPDFN</sequence>
<evidence type="ECO:0008006" key="3">
    <source>
        <dbReference type="Google" id="ProtNLM"/>
    </source>
</evidence>
<dbReference type="EMBL" id="BAABGZ010000068">
    <property type="protein sequence ID" value="GAA4363196.1"/>
    <property type="molecule type" value="Genomic_DNA"/>
</dbReference>
<accession>A0ABP8IM89</accession>
<comment type="caution">
    <text evidence="1">The sequence shown here is derived from an EMBL/GenBank/DDBJ whole genome shotgun (WGS) entry which is preliminary data.</text>
</comment>
<keyword evidence="2" id="KW-1185">Reference proteome</keyword>
<name>A0ABP8IM89_9BACT</name>
<proteinExistence type="predicted"/>
<dbReference type="RefSeq" id="WP_345237081.1">
    <property type="nucleotide sequence ID" value="NZ_BAABGZ010000068.1"/>
</dbReference>